<evidence type="ECO:0000313" key="1">
    <source>
        <dbReference type="EMBL" id="KAG2580697.1"/>
    </source>
</evidence>
<organism evidence="1 2">
    <name type="scientific">Panicum virgatum</name>
    <name type="common">Blackwell switchgrass</name>
    <dbReference type="NCBI Taxonomy" id="38727"/>
    <lineage>
        <taxon>Eukaryota</taxon>
        <taxon>Viridiplantae</taxon>
        <taxon>Streptophyta</taxon>
        <taxon>Embryophyta</taxon>
        <taxon>Tracheophyta</taxon>
        <taxon>Spermatophyta</taxon>
        <taxon>Magnoliopsida</taxon>
        <taxon>Liliopsida</taxon>
        <taxon>Poales</taxon>
        <taxon>Poaceae</taxon>
        <taxon>PACMAD clade</taxon>
        <taxon>Panicoideae</taxon>
        <taxon>Panicodae</taxon>
        <taxon>Paniceae</taxon>
        <taxon>Panicinae</taxon>
        <taxon>Panicum</taxon>
        <taxon>Panicum sect. Hiantes</taxon>
    </lineage>
</organism>
<dbReference type="EMBL" id="CM029048">
    <property type="protein sequence ID" value="KAG2580697.1"/>
    <property type="molecule type" value="Genomic_DNA"/>
</dbReference>
<evidence type="ECO:0000313" key="2">
    <source>
        <dbReference type="Proteomes" id="UP000823388"/>
    </source>
</evidence>
<protein>
    <submittedName>
        <fullName evidence="1">Uncharacterized protein</fullName>
    </submittedName>
</protein>
<gene>
    <name evidence="1" type="ORF">PVAP13_6NG323800</name>
</gene>
<comment type="caution">
    <text evidence="1">The sequence shown here is derived from an EMBL/GenBank/DDBJ whole genome shotgun (WGS) entry which is preliminary data.</text>
</comment>
<reference evidence="1" key="1">
    <citation type="submission" date="2020-05" db="EMBL/GenBank/DDBJ databases">
        <title>WGS assembly of Panicum virgatum.</title>
        <authorList>
            <person name="Lovell J.T."/>
            <person name="Jenkins J."/>
            <person name="Shu S."/>
            <person name="Juenger T.E."/>
            <person name="Schmutz J."/>
        </authorList>
    </citation>
    <scope>NUCLEOTIDE SEQUENCE</scope>
    <source>
        <strain evidence="1">AP13</strain>
    </source>
</reference>
<dbReference type="AlphaFoldDB" id="A0A8T0R4U4"/>
<name>A0A8T0R4U4_PANVG</name>
<keyword evidence="2" id="KW-1185">Reference proteome</keyword>
<accession>A0A8T0R4U4</accession>
<proteinExistence type="predicted"/>
<sequence>MKEVQLSVLKTTESVSAGFSGVIIAYVNIKDHLKDIKDWFGF</sequence>
<dbReference type="Proteomes" id="UP000823388">
    <property type="component" value="Chromosome 6N"/>
</dbReference>